<dbReference type="OrthoDB" id="273155at2759"/>
<dbReference type="VEuPathDB" id="TriTrypDB:TcYC6_0065780"/>
<dbReference type="VEuPathDB" id="TriTrypDB:TcG_05721"/>
<dbReference type="VEuPathDB" id="TriTrypDB:TcCL_NonESM13187"/>
<reference evidence="1 2" key="1">
    <citation type="journal article" date="2018" name="Microb. Genom.">
        <title>Expanding an expanded genome: long-read sequencing of Trypanosoma cruzi.</title>
        <authorList>
            <person name="Berna L."/>
            <person name="Rodriguez M."/>
            <person name="Chiribao M.L."/>
            <person name="Parodi-Talice A."/>
            <person name="Pita S."/>
            <person name="Rijo G."/>
            <person name="Alvarez-Valin F."/>
            <person name="Robello C."/>
        </authorList>
    </citation>
    <scope>NUCLEOTIDE SEQUENCE [LARGE SCALE GENOMIC DNA]</scope>
    <source>
        <strain evidence="1 2">Dm28c</strain>
    </source>
</reference>
<organism evidence="1 2">
    <name type="scientific">Trypanosoma cruzi</name>
    <dbReference type="NCBI Taxonomy" id="5693"/>
    <lineage>
        <taxon>Eukaryota</taxon>
        <taxon>Discoba</taxon>
        <taxon>Euglenozoa</taxon>
        <taxon>Kinetoplastea</taxon>
        <taxon>Metakinetoplastina</taxon>
        <taxon>Trypanosomatida</taxon>
        <taxon>Trypanosomatidae</taxon>
        <taxon>Trypanosoma</taxon>
        <taxon>Schizotrypanum</taxon>
    </lineage>
</organism>
<dbReference type="VEuPathDB" id="TriTrypDB:TCDM_04343"/>
<dbReference type="VEuPathDB" id="TriTrypDB:TCSYLVIO_010565"/>
<proteinExistence type="predicted"/>
<dbReference type="VEuPathDB" id="TriTrypDB:BCY84_10642"/>
<dbReference type="VEuPathDB" id="TriTrypDB:Tc_MARK_8945"/>
<dbReference type="VEuPathDB" id="TriTrypDB:C4B63_31g106"/>
<dbReference type="VEuPathDB" id="TriTrypDB:TcCLB.511661.60"/>
<gene>
    <name evidence="1" type="ORF">C4B63_31g106</name>
</gene>
<comment type="caution">
    <text evidence="1">The sequence shown here is derived from an EMBL/GenBank/DDBJ whole genome shotgun (WGS) entry which is preliminary data.</text>
</comment>
<dbReference type="VEuPathDB" id="TriTrypDB:TcCLB.507809.60"/>
<protein>
    <submittedName>
        <fullName evidence="1">Uncharacterized protein</fullName>
    </submittedName>
</protein>
<dbReference type="VEuPathDB" id="TriTrypDB:C3747_206g11"/>
<sequence length="227" mass="25485">MSESKLKLSREDVHEFVRAMTAEMQTSSFVEKLREAVKQEPIPTNESELIAVFEGLQVDFLTRYEATRKCGENEQQEKQGNATIPDGNAILQELREAVLHYPDKETEGMIRQMCMLQESQMLSVCASTPSLAPLVQPRGDGCQHAHCHGHGHSHGAPDAQQMMEMQMAIQSLSPQLRQDMTRIQQTIHSGQQPSGEDVLKMREIQSHIKAFITTLRQFNAGNAATKK</sequence>
<accession>A0A2V2VB88</accession>
<dbReference type="VEuPathDB" id="TriTrypDB:TcBrA4_0113540"/>
<dbReference type="Proteomes" id="UP000246121">
    <property type="component" value="Unassembled WGS sequence"/>
</dbReference>
<evidence type="ECO:0000313" key="1">
    <source>
        <dbReference type="EMBL" id="PWU93494.1"/>
    </source>
</evidence>
<dbReference type="VEuPathDB" id="TriTrypDB:ECC02_000800"/>
<dbReference type="AlphaFoldDB" id="A0A2V2VB88"/>
<name>A0A2V2VB88_TRYCR</name>
<dbReference type="EMBL" id="PRFA01000031">
    <property type="protein sequence ID" value="PWU93494.1"/>
    <property type="molecule type" value="Genomic_DNA"/>
</dbReference>
<evidence type="ECO:0000313" key="2">
    <source>
        <dbReference type="Proteomes" id="UP000246121"/>
    </source>
</evidence>